<accession>A0A370TLJ1</accession>
<protein>
    <submittedName>
        <fullName evidence="2">Uncharacterized protein</fullName>
    </submittedName>
</protein>
<dbReference type="GeneID" id="43598568"/>
<evidence type="ECO:0000313" key="3">
    <source>
        <dbReference type="Proteomes" id="UP000254866"/>
    </source>
</evidence>
<feature type="transmembrane region" description="Helical" evidence="1">
    <location>
        <begin position="21"/>
        <end position="46"/>
    </location>
</feature>
<dbReference type="EMBL" id="NPIC01000004">
    <property type="protein sequence ID" value="RDL36367.1"/>
    <property type="molecule type" value="Genomic_DNA"/>
</dbReference>
<gene>
    <name evidence="2" type="ORF">BP5553_05719</name>
</gene>
<dbReference type="PANTHER" id="PTHR38636:SF1">
    <property type="entry name" value="CHLORIDE CHANNEL PROTEIN CLC-D"/>
    <property type="match status" value="1"/>
</dbReference>
<evidence type="ECO:0000313" key="2">
    <source>
        <dbReference type="EMBL" id="RDL36367.1"/>
    </source>
</evidence>
<dbReference type="Proteomes" id="UP000254866">
    <property type="component" value="Unassembled WGS sequence"/>
</dbReference>
<keyword evidence="1" id="KW-0812">Transmembrane</keyword>
<keyword evidence="1" id="KW-0472">Membrane</keyword>
<dbReference type="AlphaFoldDB" id="A0A370TLJ1"/>
<keyword evidence="3" id="KW-1185">Reference proteome</keyword>
<dbReference type="Pfam" id="PF08560">
    <property type="entry name" value="DUF1757"/>
    <property type="match status" value="1"/>
</dbReference>
<keyword evidence="1" id="KW-1133">Transmembrane helix</keyword>
<dbReference type="PANTHER" id="PTHR38636">
    <property type="entry name" value="PROTEIN CBG20488"/>
    <property type="match status" value="1"/>
</dbReference>
<dbReference type="RefSeq" id="XP_031869023.1">
    <property type="nucleotide sequence ID" value="XM_032014342.1"/>
</dbReference>
<reference evidence="2 3" key="1">
    <citation type="journal article" date="2018" name="IMA Fungus">
        <title>IMA Genome-F 9: Draft genome sequence of Annulohypoxylon stygium, Aspergillus mulundensis, Berkeleyomyces basicola (syn. Thielaviopsis basicola), Ceratocystis smalleyi, two Cercospora beticola strains, Coleophoma cylindrospora, Fusarium fracticaudum, Phialophora cf. hyalina, and Morchella septimelata.</title>
        <authorList>
            <person name="Wingfield B.D."/>
            <person name="Bills G.F."/>
            <person name="Dong Y."/>
            <person name="Huang W."/>
            <person name="Nel W.J."/>
            <person name="Swalarsk-Parry B.S."/>
            <person name="Vaghefi N."/>
            <person name="Wilken P.M."/>
            <person name="An Z."/>
            <person name="de Beer Z.W."/>
            <person name="De Vos L."/>
            <person name="Chen L."/>
            <person name="Duong T.A."/>
            <person name="Gao Y."/>
            <person name="Hammerbacher A."/>
            <person name="Kikkert J.R."/>
            <person name="Li Y."/>
            <person name="Li H."/>
            <person name="Li K."/>
            <person name="Li Q."/>
            <person name="Liu X."/>
            <person name="Ma X."/>
            <person name="Naidoo K."/>
            <person name="Pethybridge S.J."/>
            <person name="Sun J."/>
            <person name="Steenkamp E.T."/>
            <person name="van der Nest M.A."/>
            <person name="van Wyk S."/>
            <person name="Wingfield M.J."/>
            <person name="Xiong C."/>
            <person name="Yue Q."/>
            <person name="Zhang X."/>
        </authorList>
    </citation>
    <scope>NUCLEOTIDE SEQUENCE [LARGE SCALE GENOMIC DNA]</scope>
    <source>
        <strain evidence="2 3">BP 5553</strain>
    </source>
</reference>
<feature type="transmembrane region" description="Helical" evidence="1">
    <location>
        <begin position="66"/>
        <end position="85"/>
    </location>
</feature>
<dbReference type="OrthoDB" id="544298at2759"/>
<comment type="caution">
    <text evidence="2">The sequence shown here is derived from an EMBL/GenBank/DDBJ whole genome shotgun (WGS) entry which is preliminary data.</text>
</comment>
<sequence length="174" mass="18931">MSRFWPHSPYAEDQPFSHAILYTHVLTRAVQAGSVLGTGAGASIFFLRHFGILKPRIAPSTFTTTLLRSTGIGTVIGTGILAVALPMMMRGKDEIEWQDRSWRLLENRGQVECDDWTYVGMATGTVAAVVRGKVGELRWKGLAGGLGAGSVAGMVGYMAWRYGVKGGKWEENIL</sequence>
<name>A0A370TLJ1_9HELO</name>
<feature type="transmembrane region" description="Helical" evidence="1">
    <location>
        <begin position="141"/>
        <end position="160"/>
    </location>
</feature>
<dbReference type="InterPro" id="IPR013869">
    <property type="entry name" value="DUF1757"/>
</dbReference>
<organism evidence="2 3">
    <name type="scientific">Venustampulla echinocandica</name>
    <dbReference type="NCBI Taxonomy" id="2656787"/>
    <lineage>
        <taxon>Eukaryota</taxon>
        <taxon>Fungi</taxon>
        <taxon>Dikarya</taxon>
        <taxon>Ascomycota</taxon>
        <taxon>Pezizomycotina</taxon>
        <taxon>Leotiomycetes</taxon>
        <taxon>Helotiales</taxon>
        <taxon>Pleuroascaceae</taxon>
        <taxon>Venustampulla</taxon>
    </lineage>
</organism>
<evidence type="ECO:0000256" key="1">
    <source>
        <dbReference type="SAM" id="Phobius"/>
    </source>
</evidence>
<proteinExistence type="predicted"/>